<protein>
    <submittedName>
        <fullName evidence="2">Uncharacterized protein</fullName>
    </submittedName>
</protein>
<keyword evidence="3" id="KW-1185">Reference proteome</keyword>
<gene>
    <name evidence="2" type="ORF">ALC56_08650</name>
</gene>
<organism evidence="2 3">
    <name type="scientific">Trachymyrmex septentrionalis</name>
    <dbReference type="NCBI Taxonomy" id="34720"/>
    <lineage>
        <taxon>Eukaryota</taxon>
        <taxon>Metazoa</taxon>
        <taxon>Ecdysozoa</taxon>
        <taxon>Arthropoda</taxon>
        <taxon>Hexapoda</taxon>
        <taxon>Insecta</taxon>
        <taxon>Pterygota</taxon>
        <taxon>Neoptera</taxon>
        <taxon>Endopterygota</taxon>
        <taxon>Hymenoptera</taxon>
        <taxon>Apocrita</taxon>
        <taxon>Aculeata</taxon>
        <taxon>Formicoidea</taxon>
        <taxon>Formicidae</taxon>
        <taxon>Myrmicinae</taxon>
        <taxon>Trachymyrmex</taxon>
    </lineage>
</organism>
<proteinExistence type="predicted"/>
<feature type="compositionally biased region" description="Acidic residues" evidence="1">
    <location>
        <begin position="11"/>
        <end position="25"/>
    </location>
</feature>
<evidence type="ECO:0000313" key="3">
    <source>
        <dbReference type="Proteomes" id="UP000078541"/>
    </source>
</evidence>
<sequence>MTKSLRNGDNNNDDDDDDDDDDDEDANRGRIVCPRRTRAAQAELFYRAMGRRTPKSETKLVAAVLFYGACGCSAGKPVVGRKENRTHHPVHSSSLSFPHVRRLFFGESERNTIDPSSAIL</sequence>
<evidence type="ECO:0000256" key="1">
    <source>
        <dbReference type="SAM" id="MobiDB-lite"/>
    </source>
</evidence>
<dbReference type="EMBL" id="KQ981727">
    <property type="protein sequence ID" value="KYN36859.1"/>
    <property type="molecule type" value="Genomic_DNA"/>
</dbReference>
<dbReference type="AlphaFoldDB" id="A0A195F9Y2"/>
<dbReference type="Proteomes" id="UP000078541">
    <property type="component" value="Unassembled WGS sequence"/>
</dbReference>
<name>A0A195F9Y2_9HYME</name>
<feature type="region of interest" description="Disordered" evidence="1">
    <location>
        <begin position="1"/>
        <end position="31"/>
    </location>
</feature>
<evidence type="ECO:0000313" key="2">
    <source>
        <dbReference type="EMBL" id="KYN36859.1"/>
    </source>
</evidence>
<accession>A0A195F9Y2</accession>
<reference evidence="2 3" key="1">
    <citation type="submission" date="2016-03" db="EMBL/GenBank/DDBJ databases">
        <title>Trachymyrmex septentrionalis WGS genome.</title>
        <authorList>
            <person name="Nygaard S."/>
            <person name="Hu H."/>
            <person name="Boomsma J."/>
            <person name="Zhang G."/>
        </authorList>
    </citation>
    <scope>NUCLEOTIDE SEQUENCE [LARGE SCALE GENOMIC DNA]</scope>
    <source>
        <strain evidence="2">Tsep2-gDNA-1</strain>
        <tissue evidence="2">Whole body</tissue>
    </source>
</reference>